<evidence type="ECO:0000313" key="5">
    <source>
        <dbReference type="Proteomes" id="UP000053201"/>
    </source>
</evidence>
<dbReference type="InterPro" id="IPR052993">
    <property type="entry name" value="CFA-57"/>
</dbReference>
<organism evidence="4 5">
    <name type="scientific">Spizellomyces punctatus (strain DAOM BR117)</name>
    <dbReference type="NCBI Taxonomy" id="645134"/>
    <lineage>
        <taxon>Eukaryota</taxon>
        <taxon>Fungi</taxon>
        <taxon>Fungi incertae sedis</taxon>
        <taxon>Chytridiomycota</taxon>
        <taxon>Chytridiomycota incertae sedis</taxon>
        <taxon>Chytridiomycetes</taxon>
        <taxon>Spizellomycetales</taxon>
        <taxon>Spizellomycetaceae</taxon>
        <taxon>Spizellomyces</taxon>
    </lineage>
</organism>
<evidence type="ECO:0000256" key="2">
    <source>
        <dbReference type="SAM" id="Coils"/>
    </source>
</evidence>
<evidence type="ECO:0000256" key="1">
    <source>
        <dbReference type="PROSITE-ProRule" id="PRU00221"/>
    </source>
</evidence>
<dbReference type="PROSITE" id="PS50082">
    <property type="entry name" value="WD_REPEATS_2"/>
    <property type="match status" value="1"/>
</dbReference>
<protein>
    <submittedName>
        <fullName evidence="4">Uncharacterized protein</fullName>
    </submittedName>
</protein>
<dbReference type="RefSeq" id="XP_016612613.1">
    <property type="nucleotide sequence ID" value="XM_016748623.1"/>
</dbReference>
<dbReference type="EMBL" id="KQ257450">
    <property type="protein sequence ID" value="KND04574.1"/>
    <property type="molecule type" value="Genomic_DNA"/>
</dbReference>
<feature type="coiled-coil region" evidence="2">
    <location>
        <begin position="1015"/>
        <end position="1049"/>
    </location>
</feature>
<dbReference type="SMART" id="SM00320">
    <property type="entry name" value="WD40"/>
    <property type="match status" value="9"/>
</dbReference>
<keyword evidence="5" id="KW-1185">Reference proteome</keyword>
<dbReference type="Gene3D" id="2.130.10.10">
    <property type="entry name" value="YVTN repeat-like/Quinoprotein amine dehydrogenase"/>
    <property type="match status" value="2"/>
</dbReference>
<keyword evidence="2" id="KW-0175">Coiled coil</keyword>
<dbReference type="InterPro" id="IPR001680">
    <property type="entry name" value="WD40_rpt"/>
</dbReference>
<dbReference type="PANTHER" id="PTHR32215">
    <property type="entry name" value="CILIA- AND FLAGELLA-ASSOCIATED PROTEIN 57"/>
    <property type="match status" value="1"/>
</dbReference>
<proteinExistence type="predicted"/>
<dbReference type="STRING" id="645134.A0A0L0HUP3"/>
<evidence type="ECO:0000313" key="4">
    <source>
        <dbReference type="EMBL" id="KND04574.1"/>
    </source>
</evidence>
<name>A0A0L0HUP3_SPIPD</name>
<dbReference type="Pfam" id="PF00400">
    <property type="entry name" value="WD40"/>
    <property type="match status" value="3"/>
</dbReference>
<keyword evidence="1" id="KW-0853">WD repeat</keyword>
<dbReference type="Gene3D" id="1.10.287.1490">
    <property type="match status" value="1"/>
</dbReference>
<dbReference type="AlphaFoldDB" id="A0A0L0HUP3"/>
<dbReference type="GeneID" id="27684031"/>
<feature type="coiled-coil region" evidence="2">
    <location>
        <begin position="759"/>
        <end position="790"/>
    </location>
</feature>
<evidence type="ECO:0000256" key="3">
    <source>
        <dbReference type="SAM" id="MobiDB-lite"/>
    </source>
</evidence>
<accession>A0A0L0HUP3</accession>
<dbReference type="OrthoDB" id="10251741at2759"/>
<dbReference type="InParanoid" id="A0A0L0HUP3"/>
<dbReference type="SUPFAM" id="SSF50978">
    <property type="entry name" value="WD40 repeat-like"/>
    <property type="match status" value="3"/>
</dbReference>
<dbReference type="PANTHER" id="PTHR32215:SF0">
    <property type="entry name" value="CILIA- AND FLAGELLA-ASSOCIATED PROTEIN 57"/>
    <property type="match status" value="1"/>
</dbReference>
<dbReference type="OMA" id="FPHCNAV"/>
<dbReference type="FunFam" id="2.130.10.10:FF:000271">
    <property type="entry name" value="cilia- and flagella-associated protein 57"/>
    <property type="match status" value="1"/>
</dbReference>
<sequence>MSIAAVAHRHVFGLKGDVNNCIAYLDEQTVIYPAGHNSILYNTESKIQRFIPVTEKCEGITAMAVSANKRYIAIGERSDKPLCALYDLHTLRRRKTLSPQDTEGKDFVSIAFSSDAKYILTQTGPPDWTLYYWSWEKAKMMASVKTANLPVEKGASHGVTAGAQGSVAVLSSTSMVAREAAFGSVVYEVSFNPTDNTQLCVIGNGIFKLFRYQEGVLKAFAIQKGDLKNYMSHCWSADDRIIVGTEDGKILIFENNGELRAELNYLHGSSQIPRAVCTMFAYSKGFICGGSNGSIAIYDKSDEAGSSAVAQQSGQSQLSQSNKELYRKVKELTLQDENAKITSMAISPSEDNLVCTTETNQMFAIMLAGTEMKGEESRFELFSQPFHHGQVTGCDTCIRKPLVVTCSTDRSVRVWNYLDSTSELVKYFPEEAFSVAIHPSGLYILVGFSDKLRLMNLLIDDIRTFREFTIRGCRECRFSNGGQYFAVVHGNTIQIYSTWNFENLGNLKGHNGKVRSLFWTQDDSRIVSAGMDGAIYDWALRDLTGTSGSGIKREGESILKSCSYTCAIATTDGRSIFAVGSDKTLKEIIDSQIVREQESDAVLTQVILSQSGRMMFVGTANGTIRSMKYPLGSEPGDYQEHQAHSAPVTKLRVSYDDQFLFSTSEDGALYVFKISDKEGRGLKRDREIVYADEILVTKSDLEEKNSTMAELKTRVEELKMENEYQLRLKDMNFNEKIKEVTEKFMQEIEALKITSTVLRTDKEKEEVRHEEEMAEERERHARELMELETVHNAKLMAEYERYQELQGRSTELQGQWERQMRDMQAAKEKALAELTAHFEARVKEKQAEIDQLQQELKSQHLEFTETTRETEQDADTEILEIKHRYEKKLKEEREIGLRLKGENGIMRKKFNTLNSEIDAHKAEIGKMYNEEKKLHGVIKSLEKDIAGLKKEIQERDETIQDKEKRIYDLKKKNQELEKFKFVLDYKIKELKRQIEPREQDIQGMTHQIKEMDVELEHYHKANSNLELTIADLKLKLRAAEKEVAKEHARVKGFAATVKRFKVDLNECVQYIQEPKLLKTHIKNIYQKYCLSTDTSITSSSSATPAIASSSTTDIQQEYARQREYLERTVASLRRKVTKDQSIHRADNVRIMAENVALIKEINQLRRDLKGTRAREKAAEIALKHVKGQDDESESPSGPTRPKSEVTAYRLPPMASPPPPPLPAVVEQQALSTQ</sequence>
<dbReference type="InterPro" id="IPR036322">
    <property type="entry name" value="WD40_repeat_dom_sf"/>
</dbReference>
<feature type="coiled-coil region" evidence="2">
    <location>
        <begin position="835"/>
        <end position="869"/>
    </location>
</feature>
<feature type="region of interest" description="Disordered" evidence="3">
    <location>
        <begin position="1181"/>
        <end position="1233"/>
    </location>
</feature>
<gene>
    <name evidence="4" type="ORF">SPPG_00295</name>
</gene>
<feature type="coiled-coil region" evidence="2">
    <location>
        <begin position="1115"/>
        <end position="1181"/>
    </location>
</feature>
<dbReference type="PROSITE" id="PS50294">
    <property type="entry name" value="WD_REPEATS_REGION"/>
    <property type="match status" value="1"/>
</dbReference>
<feature type="compositionally biased region" description="Pro residues" evidence="3">
    <location>
        <begin position="1213"/>
        <end position="1222"/>
    </location>
</feature>
<feature type="coiled-coil region" evidence="2">
    <location>
        <begin position="701"/>
        <end position="728"/>
    </location>
</feature>
<feature type="repeat" description="WD" evidence="1">
    <location>
        <begin position="507"/>
        <end position="541"/>
    </location>
</feature>
<dbReference type="InterPro" id="IPR015943">
    <property type="entry name" value="WD40/YVTN_repeat-like_dom_sf"/>
</dbReference>
<dbReference type="eggNOG" id="ENOG502QTIS">
    <property type="taxonomic scope" value="Eukaryota"/>
</dbReference>
<dbReference type="VEuPathDB" id="FungiDB:SPPG_00295"/>
<dbReference type="Proteomes" id="UP000053201">
    <property type="component" value="Unassembled WGS sequence"/>
</dbReference>
<feature type="coiled-coil region" evidence="2">
    <location>
        <begin position="931"/>
        <end position="979"/>
    </location>
</feature>
<reference evidence="4 5" key="1">
    <citation type="submission" date="2009-08" db="EMBL/GenBank/DDBJ databases">
        <title>The Genome Sequence of Spizellomyces punctatus strain DAOM BR117.</title>
        <authorList>
            <consortium name="The Broad Institute Genome Sequencing Platform"/>
            <person name="Russ C."/>
            <person name="Cuomo C."/>
            <person name="Shea T."/>
            <person name="Young S.K."/>
            <person name="Zeng Q."/>
            <person name="Koehrsen M."/>
            <person name="Haas B."/>
            <person name="Borodovsky M."/>
            <person name="Guigo R."/>
            <person name="Alvarado L."/>
            <person name="Berlin A."/>
            <person name="Bochicchio J."/>
            <person name="Borenstein D."/>
            <person name="Chapman S."/>
            <person name="Chen Z."/>
            <person name="Engels R."/>
            <person name="Freedman E."/>
            <person name="Gellesch M."/>
            <person name="Goldberg J."/>
            <person name="Griggs A."/>
            <person name="Gujja S."/>
            <person name="Heiman D."/>
            <person name="Hepburn T."/>
            <person name="Howarth C."/>
            <person name="Jen D."/>
            <person name="Larson L."/>
            <person name="Lewis B."/>
            <person name="Mehta T."/>
            <person name="Park D."/>
            <person name="Pearson M."/>
            <person name="Roberts A."/>
            <person name="Saif S."/>
            <person name="Shenoy N."/>
            <person name="Sisk P."/>
            <person name="Stolte C."/>
            <person name="Sykes S."/>
            <person name="Thomson T."/>
            <person name="Walk T."/>
            <person name="White J."/>
            <person name="Yandava C."/>
            <person name="Burger G."/>
            <person name="Gray M.W."/>
            <person name="Holland P.W.H."/>
            <person name="King N."/>
            <person name="Lang F.B.F."/>
            <person name="Roger A.J."/>
            <person name="Ruiz-Trillo I."/>
            <person name="Lander E."/>
            <person name="Nusbaum C."/>
        </authorList>
    </citation>
    <scope>NUCLEOTIDE SEQUENCE [LARGE SCALE GENOMIC DNA]</scope>
    <source>
        <strain evidence="4 5">DAOM BR117</strain>
    </source>
</reference>